<reference evidence="3" key="1">
    <citation type="journal article" date="2021" name="Nat. Commun.">
        <title>Genetic determinants of endophytism in the Arabidopsis root mycobiome.</title>
        <authorList>
            <person name="Mesny F."/>
            <person name="Miyauchi S."/>
            <person name="Thiergart T."/>
            <person name="Pickel B."/>
            <person name="Atanasova L."/>
            <person name="Karlsson M."/>
            <person name="Huettel B."/>
            <person name="Barry K.W."/>
            <person name="Haridas S."/>
            <person name="Chen C."/>
            <person name="Bauer D."/>
            <person name="Andreopoulos W."/>
            <person name="Pangilinan J."/>
            <person name="LaButti K."/>
            <person name="Riley R."/>
            <person name="Lipzen A."/>
            <person name="Clum A."/>
            <person name="Drula E."/>
            <person name="Henrissat B."/>
            <person name="Kohler A."/>
            <person name="Grigoriev I.V."/>
            <person name="Martin F.M."/>
            <person name="Hacquard S."/>
        </authorList>
    </citation>
    <scope>NUCLEOTIDE SEQUENCE</scope>
    <source>
        <strain evidence="3">MPI-CAGE-AT-0016</strain>
    </source>
</reference>
<dbReference type="AlphaFoldDB" id="A0A8K0X7J5"/>
<evidence type="ECO:0000256" key="1">
    <source>
        <dbReference type="SAM" id="SignalP"/>
    </source>
</evidence>
<evidence type="ECO:0000313" key="4">
    <source>
        <dbReference type="Proteomes" id="UP000813385"/>
    </source>
</evidence>
<dbReference type="EMBL" id="JAGPXD010000001">
    <property type="protein sequence ID" value="KAH7374926.1"/>
    <property type="molecule type" value="Genomic_DNA"/>
</dbReference>
<dbReference type="Pfam" id="PF22803">
    <property type="entry name" value="GBD_Y3"/>
    <property type="match status" value="1"/>
</dbReference>
<dbReference type="Proteomes" id="UP000813385">
    <property type="component" value="Unassembled WGS sequence"/>
</dbReference>
<protein>
    <recommendedName>
        <fullName evidence="2">Glycan binding protein Y3-like domain-containing protein</fullName>
    </recommendedName>
</protein>
<keyword evidence="4" id="KW-1185">Reference proteome</keyword>
<dbReference type="OrthoDB" id="4825549at2759"/>
<feature type="signal peptide" evidence="1">
    <location>
        <begin position="1"/>
        <end position="21"/>
    </location>
</feature>
<sequence>MKPSAILLFAAASFGLGNAAALPESTSPNLHKRACFKSGEDFGSNRVDAYATIRKACDEYFQGTYNKGKEYSKCYNMTKTKSLQLVIGLKGKNAGATRYLSPEECRGGLGSEVDNCSKGGQTTYGNWYYRVDPNSGACP</sequence>
<gene>
    <name evidence="3" type="ORF">B0T11DRAFT_292698</name>
</gene>
<organism evidence="3 4">
    <name type="scientific">Plectosphaerella cucumerina</name>
    <dbReference type="NCBI Taxonomy" id="40658"/>
    <lineage>
        <taxon>Eukaryota</taxon>
        <taxon>Fungi</taxon>
        <taxon>Dikarya</taxon>
        <taxon>Ascomycota</taxon>
        <taxon>Pezizomycotina</taxon>
        <taxon>Sordariomycetes</taxon>
        <taxon>Hypocreomycetidae</taxon>
        <taxon>Glomerellales</taxon>
        <taxon>Plectosphaerellaceae</taxon>
        <taxon>Plectosphaerella</taxon>
    </lineage>
</organism>
<accession>A0A8K0X7J5</accession>
<evidence type="ECO:0000313" key="3">
    <source>
        <dbReference type="EMBL" id="KAH7374926.1"/>
    </source>
</evidence>
<proteinExistence type="predicted"/>
<feature type="chain" id="PRO_5035472361" description="Glycan binding protein Y3-like domain-containing protein" evidence="1">
    <location>
        <begin position="22"/>
        <end position="139"/>
    </location>
</feature>
<evidence type="ECO:0000259" key="2">
    <source>
        <dbReference type="Pfam" id="PF22803"/>
    </source>
</evidence>
<comment type="caution">
    <text evidence="3">The sequence shown here is derived from an EMBL/GenBank/DDBJ whole genome shotgun (WGS) entry which is preliminary data.</text>
</comment>
<name>A0A8K0X7J5_9PEZI</name>
<dbReference type="InterPro" id="IPR054443">
    <property type="entry name" value="Y3-like_dom"/>
</dbReference>
<feature type="domain" description="Glycan binding protein Y3-like" evidence="2">
    <location>
        <begin position="52"/>
        <end position="138"/>
    </location>
</feature>
<keyword evidence="1" id="KW-0732">Signal</keyword>